<accession>A0A0F4NKD1</accession>
<protein>
    <recommendedName>
        <fullName evidence="4">DUF2860 domain-containing protein</fullName>
    </recommendedName>
</protein>
<dbReference type="Pfam" id="PF11059">
    <property type="entry name" value="DUF2860"/>
    <property type="match status" value="1"/>
</dbReference>
<gene>
    <name evidence="2" type="ORF">TW81_12935</name>
</gene>
<reference evidence="2 3" key="1">
    <citation type="journal article" date="2015" name="BMC Genomics">
        <title>Genome mining reveals unlocked bioactive potential of marine Gram-negative bacteria.</title>
        <authorList>
            <person name="Machado H."/>
            <person name="Sonnenschein E.C."/>
            <person name="Melchiorsen J."/>
            <person name="Gram L."/>
        </authorList>
    </citation>
    <scope>NUCLEOTIDE SEQUENCE [LARGE SCALE GENOMIC DNA]</scope>
    <source>
        <strain evidence="2 3">S2757</strain>
    </source>
</reference>
<feature type="signal peptide" evidence="1">
    <location>
        <begin position="1"/>
        <end position="20"/>
    </location>
</feature>
<dbReference type="InterPro" id="IPR016896">
    <property type="entry name" value="DUF2860"/>
</dbReference>
<name>A0A0F4NKD1_9VIBR</name>
<dbReference type="PIRSF" id="PIRSF028696">
    <property type="entry name" value="UCP028696"/>
    <property type="match status" value="1"/>
</dbReference>
<evidence type="ECO:0008006" key="4">
    <source>
        <dbReference type="Google" id="ProtNLM"/>
    </source>
</evidence>
<dbReference type="SUPFAM" id="SSF56935">
    <property type="entry name" value="Porins"/>
    <property type="match status" value="1"/>
</dbReference>
<organism evidence="2 3">
    <name type="scientific">Vibrio galatheae</name>
    <dbReference type="NCBI Taxonomy" id="579748"/>
    <lineage>
        <taxon>Bacteria</taxon>
        <taxon>Pseudomonadati</taxon>
        <taxon>Pseudomonadota</taxon>
        <taxon>Gammaproteobacteria</taxon>
        <taxon>Vibrionales</taxon>
        <taxon>Vibrionaceae</taxon>
        <taxon>Vibrio</taxon>
    </lineage>
</organism>
<dbReference type="Proteomes" id="UP000033673">
    <property type="component" value="Unassembled WGS sequence"/>
</dbReference>
<evidence type="ECO:0000256" key="1">
    <source>
        <dbReference type="SAM" id="SignalP"/>
    </source>
</evidence>
<proteinExistence type="predicted"/>
<dbReference type="AlphaFoldDB" id="A0A0F4NKD1"/>
<evidence type="ECO:0000313" key="3">
    <source>
        <dbReference type="Proteomes" id="UP000033673"/>
    </source>
</evidence>
<dbReference type="OrthoDB" id="6199337at2"/>
<comment type="caution">
    <text evidence="2">The sequence shown here is derived from an EMBL/GenBank/DDBJ whole genome shotgun (WGS) entry which is preliminary data.</text>
</comment>
<dbReference type="EMBL" id="JXXV01000022">
    <property type="protein sequence ID" value="KJY82496.1"/>
    <property type="molecule type" value="Genomic_DNA"/>
</dbReference>
<sequence>MKTIPTLVAFAVMSSSSVSAKLASSAGLSGEISLSAGYISSTSSFNTDTDARISDNTQKGASDSKVLALPLGKLAFTFGRQLDKQIYLGTSREDIAIGTLALEVGYKQQLANGTVIDASLLPTIMSGETWADPFQEDTARSVTNEKGNAYRLKFSNIANSGLSLDTAYAVKDIENEQSGGYNANINNDLLKRDANSLYVKGSFRFPLNRRTFLVPSLIYINTDADGEANSLTSWGSELSLFTAIERHQLALTAGYSGQSYDASHPVYNQTREDEQWKLFAAYEFNQLMGWQNLSLISFAGYGQTDSNIDFYYQQQLILSAGINYKF</sequence>
<keyword evidence="3" id="KW-1185">Reference proteome</keyword>
<keyword evidence="1" id="KW-0732">Signal</keyword>
<dbReference type="PATRIC" id="fig|579748.3.peg.2670"/>
<feature type="chain" id="PRO_5002472997" description="DUF2860 domain-containing protein" evidence="1">
    <location>
        <begin position="21"/>
        <end position="326"/>
    </location>
</feature>
<evidence type="ECO:0000313" key="2">
    <source>
        <dbReference type="EMBL" id="KJY82496.1"/>
    </source>
</evidence>
<dbReference type="RefSeq" id="WP_045956149.1">
    <property type="nucleotide sequence ID" value="NZ_JXXV01000022.1"/>
</dbReference>